<reference evidence="2 4" key="2">
    <citation type="submission" date="2019-12" db="EMBL/GenBank/DDBJ databases">
        <title>Rhizobium genotypes associated with high levels of biological nitrogen fixation by grain legumes in a temperate-maritime cropping system.</title>
        <authorList>
            <person name="Maluk M."/>
            <person name="Francesc Ferrando Molina F."/>
            <person name="Lopez Del Egido L."/>
            <person name="Lafos M."/>
            <person name="Langarica-Fuentes A."/>
            <person name="Gebre Yohannes G."/>
            <person name="Young M.W."/>
            <person name="Martin P."/>
            <person name="Gantlett R."/>
            <person name="Kenicer G."/>
            <person name="Hawes C."/>
            <person name="Begg G.S."/>
            <person name="Quilliam R.S."/>
            <person name="Squire G.R."/>
            <person name="Poole P.S."/>
            <person name="Young P.W."/>
            <person name="Iannetta P.M."/>
            <person name="James E.K."/>
        </authorList>
    </citation>
    <scope>NUCLEOTIDE SEQUENCE [LARGE SCALE GENOMIC DNA]</scope>
    <source>
        <strain evidence="2 4">JHI1096</strain>
    </source>
</reference>
<dbReference type="RefSeq" id="WP_064247811.1">
    <property type="nucleotide sequence ID" value="NZ_CAXURF020000001.1"/>
</dbReference>
<gene>
    <name evidence="3" type="ORF">A4U53_02235</name>
    <name evidence="2" type="ORF">GR204_07800</name>
</gene>
<keyword evidence="3" id="KW-0238">DNA-binding</keyword>
<dbReference type="PANTHER" id="PTHR39664:SF2">
    <property type="entry name" value="NUCLEIC ACID-BINDING PROTEIN, CONTAINING PIN DOMAIN-RELATED"/>
    <property type="match status" value="1"/>
</dbReference>
<dbReference type="Gene3D" id="3.40.50.1010">
    <property type="entry name" value="5'-nuclease"/>
    <property type="match status" value="1"/>
</dbReference>
<dbReference type="AlphaFoldDB" id="A0A179BQX1"/>
<dbReference type="GO" id="GO:0003677">
    <property type="term" value="F:DNA binding"/>
    <property type="evidence" value="ECO:0007669"/>
    <property type="project" value="UniProtKB-KW"/>
</dbReference>
<dbReference type="CDD" id="cd18683">
    <property type="entry name" value="PIN_VapC-like"/>
    <property type="match status" value="1"/>
</dbReference>
<evidence type="ECO:0000313" key="4">
    <source>
        <dbReference type="Proteomes" id="UP000471560"/>
    </source>
</evidence>
<organism evidence="3">
    <name type="scientific">Rhizobium leguminosarum</name>
    <dbReference type="NCBI Taxonomy" id="384"/>
    <lineage>
        <taxon>Bacteria</taxon>
        <taxon>Pseudomonadati</taxon>
        <taxon>Pseudomonadota</taxon>
        <taxon>Alphaproteobacteria</taxon>
        <taxon>Hyphomicrobiales</taxon>
        <taxon>Rhizobiaceae</taxon>
        <taxon>Rhizobium/Agrobacterium group</taxon>
        <taxon>Rhizobium</taxon>
    </lineage>
</organism>
<proteinExistence type="predicted"/>
<evidence type="ECO:0000313" key="3">
    <source>
        <dbReference type="EMBL" id="OAP94052.1"/>
    </source>
</evidence>
<dbReference type="PANTHER" id="PTHR39664">
    <property type="match status" value="1"/>
</dbReference>
<dbReference type="EMBL" id="LWBS01000220">
    <property type="protein sequence ID" value="OAP94052.1"/>
    <property type="molecule type" value="Genomic_DNA"/>
</dbReference>
<dbReference type="EMBL" id="WUEZ01000007">
    <property type="protein sequence ID" value="NEI33905.1"/>
    <property type="molecule type" value="Genomic_DNA"/>
</dbReference>
<comment type="caution">
    <text evidence="3">The sequence shown here is derived from an EMBL/GenBank/DDBJ whole genome shotgun (WGS) entry which is preliminary data.</text>
</comment>
<protein>
    <submittedName>
        <fullName evidence="3">DNA-binding protein</fullName>
    </submittedName>
    <submittedName>
        <fullName evidence="2">PIN domain-containing protein</fullName>
    </submittedName>
</protein>
<accession>A0A179BQX1</accession>
<sequence length="132" mass="14691">MIVDTNVLVRSAVHDDPKQTERARTFMREAERLFISNLTFCEFVWVASRVYRKSASEISAAIRLLISDRKVVYDRVAVEAGLSFLDAGGDFADGIIVFEGRRLGGETFVTFDKKAAAILEKAGQNCLLLSVE</sequence>
<reference evidence="3" key="1">
    <citation type="submission" date="2016-04" db="EMBL/GenBank/DDBJ databases">
        <title>Fast-growing isolate from the root nodules of Vavilovia formosa.</title>
        <authorList>
            <person name="Kimeklis A."/>
            <person name="Safronova V."/>
            <person name="Belimov A."/>
            <person name="Andronov E."/>
        </authorList>
    </citation>
    <scope>NUCLEOTIDE SEQUENCE [LARGE SCALE GENOMIC DNA]</scope>
    <source>
        <strain evidence="3">Vaf-46</strain>
    </source>
</reference>
<evidence type="ECO:0000313" key="2">
    <source>
        <dbReference type="EMBL" id="NEI33905.1"/>
    </source>
</evidence>
<name>A0A179BQX1_RHILE</name>
<evidence type="ECO:0000259" key="1">
    <source>
        <dbReference type="Pfam" id="PF01850"/>
    </source>
</evidence>
<dbReference type="InterPro" id="IPR002716">
    <property type="entry name" value="PIN_dom"/>
</dbReference>
<dbReference type="Proteomes" id="UP000471560">
    <property type="component" value="Unassembled WGS sequence"/>
</dbReference>
<dbReference type="eggNOG" id="COG5611">
    <property type="taxonomic scope" value="Bacteria"/>
</dbReference>
<dbReference type="InterPro" id="IPR029060">
    <property type="entry name" value="PIN-like_dom_sf"/>
</dbReference>
<dbReference type="Pfam" id="PF01850">
    <property type="entry name" value="PIN"/>
    <property type="match status" value="1"/>
</dbReference>
<feature type="domain" description="PIN" evidence="1">
    <location>
        <begin position="1"/>
        <end position="116"/>
    </location>
</feature>
<dbReference type="SUPFAM" id="SSF88723">
    <property type="entry name" value="PIN domain-like"/>
    <property type="match status" value="1"/>
</dbReference>